<keyword evidence="8 15" id="KW-0812">Transmembrane</keyword>
<keyword evidence="5" id="KW-0997">Cell inner membrane</keyword>
<accession>A0A916V182</accession>
<reference evidence="18" key="2">
    <citation type="submission" date="2020-09" db="EMBL/GenBank/DDBJ databases">
        <authorList>
            <person name="Sun Q."/>
            <person name="Zhou Y."/>
        </authorList>
    </citation>
    <scope>NUCLEOTIDE SEQUENCE</scope>
    <source>
        <strain evidence="18">CGMCC 1.10998</strain>
    </source>
</reference>
<protein>
    <recommendedName>
        <fullName evidence="3">histidine kinase</fullName>
        <ecNumber evidence="3">2.7.13.3</ecNumber>
    </recommendedName>
</protein>
<dbReference type="SMART" id="SM00387">
    <property type="entry name" value="HATPase_c"/>
    <property type="match status" value="1"/>
</dbReference>
<feature type="domain" description="HAMP" evidence="17">
    <location>
        <begin position="185"/>
        <end position="237"/>
    </location>
</feature>
<evidence type="ECO:0000256" key="14">
    <source>
        <dbReference type="ARBA" id="ARBA00023136"/>
    </source>
</evidence>
<comment type="caution">
    <text evidence="18">The sequence shown here is derived from an EMBL/GenBank/DDBJ whole genome shotgun (WGS) entry which is preliminary data.</text>
</comment>
<evidence type="ECO:0000256" key="6">
    <source>
        <dbReference type="ARBA" id="ARBA00022553"/>
    </source>
</evidence>
<evidence type="ECO:0000259" key="17">
    <source>
        <dbReference type="PROSITE" id="PS50885"/>
    </source>
</evidence>
<dbReference type="SMART" id="SM00388">
    <property type="entry name" value="HisKA"/>
    <property type="match status" value="1"/>
</dbReference>
<dbReference type="Gene3D" id="1.10.287.130">
    <property type="match status" value="1"/>
</dbReference>
<keyword evidence="7" id="KW-0808">Transferase</keyword>
<feature type="transmembrane region" description="Helical" evidence="15">
    <location>
        <begin position="165"/>
        <end position="183"/>
    </location>
</feature>
<dbReference type="InterPro" id="IPR036097">
    <property type="entry name" value="HisK_dim/P_sf"/>
</dbReference>
<keyword evidence="4" id="KW-1003">Cell membrane</keyword>
<evidence type="ECO:0000313" key="19">
    <source>
        <dbReference type="Proteomes" id="UP000637423"/>
    </source>
</evidence>
<dbReference type="Gene3D" id="3.30.565.10">
    <property type="entry name" value="Histidine kinase-like ATPase, C-terminal domain"/>
    <property type="match status" value="1"/>
</dbReference>
<evidence type="ECO:0000256" key="9">
    <source>
        <dbReference type="ARBA" id="ARBA00022741"/>
    </source>
</evidence>
<comment type="catalytic activity">
    <reaction evidence="1">
        <text>ATP + protein L-histidine = ADP + protein N-phospho-L-histidine.</text>
        <dbReference type="EC" id="2.7.13.3"/>
    </reaction>
</comment>
<dbReference type="Proteomes" id="UP000637423">
    <property type="component" value="Unassembled WGS sequence"/>
</dbReference>
<dbReference type="SMART" id="SM00304">
    <property type="entry name" value="HAMP"/>
    <property type="match status" value="1"/>
</dbReference>
<evidence type="ECO:0000256" key="5">
    <source>
        <dbReference type="ARBA" id="ARBA00022519"/>
    </source>
</evidence>
<evidence type="ECO:0000256" key="4">
    <source>
        <dbReference type="ARBA" id="ARBA00022475"/>
    </source>
</evidence>
<dbReference type="InterPro" id="IPR050980">
    <property type="entry name" value="2C_sensor_his_kinase"/>
</dbReference>
<dbReference type="PROSITE" id="PS50885">
    <property type="entry name" value="HAMP"/>
    <property type="match status" value="1"/>
</dbReference>
<evidence type="ECO:0000259" key="16">
    <source>
        <dbReference type="PROSITE" id="PS50109"/>
    </source>
</evidence>
<organism evidence="18 19">
    <name type="scientific">Undibacterium terreum</name>
    <dbReference type="NCBI Taxonomy" id="1224302"/>
    <lineage>
        <taxon>Bacteria</taxon>
        <taxon>Pseudomonadati</taxon>
        <taxon>Pseudomonadota</taxon>
        <taxon>Betaproteobacteria</taxon>
        <taxon>Burkholderiales</taxon>
        <taxon>Oxalobacteraceae</taxon>
        <taxon>Undibacterium</taxon>
    </lineage>
</organism>
<dbReference type="PANTHER" id="PTHR44936:SF5">
    <property type="entry name" value="SENSOR HISTIDINE KINASE ENVZ"/>
    <property type="match status" value="1"/>
</dbReference>
<dbReference type="InterPro" id="IPR036890">
    <property type="entry name" value="HATPase_C_sf"/>
</dbReference>
<feature type="domain" description="Histidine kinase" evidence="16">
    <location>
        <begin position="245"/>
        <end position="448"/>
    </location>
</feature>
<dbReference type="InterPro" id="IPR003661">
    <property type="entry name" value="HisK_dim/P_dom"/>
</dbReference>
<keyword evidence="10 18" id="KW-0418">Kinase</keyword>
<evidence type="ECO:0000256" key="15">
    <source>
        <dbReference type="SAM" id="Phobius"/>
    </source>
</evidence>
<evidence type="ECO:0000256" key="10">
    <source>
        <dbReference type="ARBA" id="ARBA00022777"/>
    </source>
</evidence>
<dbReference type="InterPro" id="IPR003594">
    <property type="entry name" value="HATPase_dom"/>
</dbReference>
<dbReference type="CDD" id="cd00082">
    <property type="entry name" value="HisKA"/>
    <property type="match status" value="1"/>
</dbReference>
<evidence type="ECO:0000256" key="11">
    <source>
        <dbReference type="ARBA" id="ARBA00022840"/>
    </source>
</evidence>
<dbReference type="EC" id="2.7.13.3" evidence="3"/>
<dbReference type="GO" id="GO:0000155">
    <property type="term" value="F:phosphorelay sensor kinase activity"/>
    <property type="evidence" value="ECO:0007669"/>
    <property type="project" value="InterPro"/>
</dbReference>
<dbReference type="RefSeq" id="WP_229751330.1">
    <property type="nucleotide sequence ID" value="NZ_BMED01000006.1"/>
</dbReference>
<dbReference type="GO" id="GO:0005886">
    <property type="term" value="C:plasma membrane"/>
    <property type="evidence" value="ECO:0007669"/>
    <property type="project" value="UniProtKB-SubCell"/>
</dbReference>
<keyword evidence="9" id="KW-0547">Nucleotide-binding</keyword>
<reference evidence="18" key="1">
    <citation type="journal article" date="2014" name="Int. J. Syst. Evol. Microbiol.">
        <title>Complete genome sequence of Corynebacterium casei LMG S-19264T (=DSM 44701T), isolated from a smear-ripened cheese.</title>
        <authorList>
            <consortium name="US DOE Joint Genome Institute (JGI-PGF)"/>
            <person name="Walter F."/>
            <person name="Albersmeier A."/>
            <person name="Kalinowski J."/>
            <person name="Ruckert C."/>
        </authorList>
    </citation>
    <scope>NUCLEOTIDE SEQUENCE</scope>
    <source>
        <strain evidence="18">CGMCC 1.10998</strain>
    </source>
</reference>
<proteinExistence type="predicted"/>
<sequence>MKILSSMSGRVFAILLLGVVSSTALTWWLAFGERQKTIAQYRESHSVERAEQLLLALDALPADNREAFLETAPRLGLQLSKLPAATSDDEMHTPFAYALKERLSNKFKVQFLPMNPENCPAPLSPEARGVRGPCEALGLILHDGTTVRLTVLPPRSPVPPLSTDFVVSLALFLTSIGVLAFLISRMTMHPLKQLAQAAKDLGNDINHPALEEKGAVEIVQATHAFNSMQSRIRHHIQQRTHMLAAITHDLQTPLTRLRLRLEKVNDNELRDKLIDDLSAMQAMVKEGLDLARSMDSNEPLKPLDLDSLIDSVCADAVDAGQEVSFDGKPGITVMARPVALRRCLINLIDNAVKYGQYAKVSTEAVNDAGKRLIQICVRDGGHGIPPDQLNKVFEPFYRVETSRSRDTGGTGLGLTIAQNIAQQHGGSLQLVNLQEGGLEVRLTLMEKAA</sequence>
<keyword evidence="14 15" id="KW-0472">Membrane</keyword>
<keyword evidence="13" id="KW-0902">Two-component regulatory system</keyword>
<dbReference type="PRINTS" id="PR00344">
    <property type="entry name" value="BCTRLSENSOR"/>
</dbReference>
<dbReference type="PANTHER" id="PTHR44936">
    <property type="entry name" value="SENSOR PROTEIN CREC"/>
    <property type="match status" value="1"/>
</dbReference>
<evidence type="ECO:0000256" key="12">
    <source>
        <dbReference type="ARBA" id="ARBA00022989"/>
    </source>
</evidence>
<dbReference type="SUPFAM" id="SSF55874">
    <property type="entry name" value="ATPase domain of HSP90 chaperone/DNA topoisomerase II/histidine kinase"/>
    <property type="match status" value="1"/>
</dbReference>
<dbReference type="InterPro" id="IPR005467">
    <property type="entry name" value="His_kinase_dom"/>
</dbReference>
<evidence type="ECO:0000256" key="3">
    <source>
        <dbReference type="ARBA" id="ARBA00012438"/>
    </source>
</evidence>
<dbReference type="InterPro" id="IPR003660">
    <property type="entry name" value="HAMP_dom"/>
</dbReference>
<keyword evidence="12 15" id="KW-1133">Transmembrane helix</keyword>
<dbReference type="GO" id="GO:0005524">
    <property type="term" value="F:ATP binding"/>
    <property type="evidence" value="ECO:0007669"/>
    <property type="project" value="UniProtKB-KW"/>
</dbReference>
<name>A0A916V182_9BURK</name>
<dbReference type="CDD" id="cd06225">
    <property type="entry name" value="HAMP"/>
    <property type="match status" value="1"/>
</dbReference>
<dbReference type="SUPFAM" id="SSF47384">
    <property type="entry name" value="Homodimeric domain of signal transducing histidine kinase"/>
    <property type="match status" value="1"/>
</dbReference>
<dbReference type="InterPro" id="IPR004358">
    <property type="entry name" value="Sig_transdc_His_kin-like_C"/>
</dbReference>
<dbReference type="EMBL" id="BMED01000006">
    <property type="protein sequence ID" value="GGC95791.1"/>
    <property type="molecule type" value="Genomic_DNA"/>
</dbReference>
<evidence type="ECO:0000256" key="2">
    <source>
        <dbReference type="ARBA" id="ARBA00004429"/>
    </source>
</evidence>
<evidence type="ECO:0000256" key="8">
    <source>
        <dbReference type="ARBA" id="ARBA00022692"/>
    </source>
</evidence>
<dbReference type="PROSITE" id="PS50109">
    <property type="entry name" value="HIS_KIN"/>
    <property type="match status" value="1"/>
</dbReference>
<evidence type="ECO:0000313" key="18">
    <source>
        <dbReference type="EMBL" id="GGC95791.1"/>
    </source>
</evidence>
<comment type="subcellular location">
    <subcellularLocation>
        <location evidence="2">Cell inner membrane</location>
        <topology evidence="2">Multi-pass membrane protein</topology>
    </subcellularLocation>
</comment>
<keyword evidence="11" id="KW-0067">ATP-binding</keyword>
<evidence type="ECO:0000256" key="13">
    <source>
        <dbReference type="ARBA" id="ARBA00023012"/>
    </source>
</evidence>
<evidence type="ECO:0000256" key="7">
    <source>
        <dbReference type="ARBA" id="ARBA00022679"/>
    </source>
</evidence>
<evidence type="ECO:0000256" key="1">
    <source>
        <dbReference type="ARBA" id="ARBA00000085"/>
    </source>
</evidence>
<dbReference type="Pfam" id="PF02518">
    <property type="entry name" value="HATPase_c"/>
    <property type="match status" value="1"/>
</dbReference>
<keyword evidence="6" id="KW-0597">Phosphoprotein</keyword>
<gene>
    <name evidence="18" type="ORF">GCM10011396_48980</name>
</gene>
<dbReference type="AlphaFoldDB" id="A0A916V182"/>
<dbReference type="Pfam" id="PF00672">
    <property type="entry name" value="HAMP"/>
    <property type="match status" value="1"/>
</dbReference>
<keyword evidence="19" id="KW-1185">Reference proteome</keyword>